<dbReference type="GO" id="GO:0005524">
    <property type="term" value="F:ATP binding"/>
    <property type="evidence" value="ECO:0007669"/>
    <property type="project" value="UniProtKB-KW"/>
</dbReference>
<dbReference type="PANTHER" id="PTHR11528">
    <property type="entry name" value="HEAT SHOCK PROTEIN 90 FAMILY MEMBER"/>
    <property type="match status" value="1"/>
</dbReference>
<dbReference type="InterPro" id="IPR020568">
    <property type="entry name" value="Ribosomal_Su5_D2-typ_SF"/>
</dbReference>
<organism evidence="5 6">
    <name type="scientific">Capsicum baccatum</name>
    <name type="common">Peruvian pepper</name>
    <dbReference type="NCBI Taxonomy" id="33114"/>
    <lineage>
        <taxon>Eukaryota</taxon>
        <taxon>Viridiplantae</taxon>
        <taxon>Streptophyta</taxon>
        <taxon>Embryophyta</taxon>
        <taxon>Tracheophyta</taxon>
        <taxon>Spermatophyta</taxon>
        <taxon>Magnoliopsida</taxon>
        <taxon>eudicotyledons</taxon>
        <taxon>Gunneridae</taxon>
        <taxon>Pentapetalae</taxon>
        <taxon>asterids</taxon>
        <taxon>lamiids</taxon>
        <taxon>Solanales</taxon>
        <taxon>Solanaceae</taxon>
        <taxon>Solanoideae</taxon>
        <taxon>Capsiceae</taxon>
        <taxon>Capsicum</taxon>
    </lineage>
</organism>
<dbReference type="AlphaFoldDB" id="A0A2G2WNX6"/>
<evidence type="ECO:0000256" key="3">
    <source>
        <dbReference type="ARBA" id="ARBA00022840"/>
    </source>
</evidence>
<protein>
    <submittedName>
        <fullName evidence="5">Heat shock protein 82</fullName>
    </submittedName>
</protein>
<comment type="caution">
    <text evidence="5">The sequence shown here is derived from an EMBL/GenBank/DDBJ whole genome shotgun (WGS) entry which is preliminary data.</text>
</comment>
<keyword evidence="6" id="KW-1185">Reference proteome</keyword>
<dbReference type="SUPFAM" id="SSF54211">
    <property type="entry name" value="Ribosomal protein S5 domain 2-like"/>
    <property type="match status" value="1"/>
</dbReference>
<dbReference type="EMBL" id="MLFT02000006">
    <property type="protein sequence ID" value="PHT46948.1"/>
    <property type="molecule type" value="Genomic_DNA"/>
</dbReference>
<comment type="similarity">
    <text evidence="1">Belongs to the heat shock protein 90 family.</text>
</comment>
<reference evidence="5 6" key="1">
    <citation type="journal article" date="2017" name="Genome Biol.">
        <title>New reference genome sequences of hot pepper reveal the massive evolution of plant disease-resistance genes by retroduplication.</title>
        <authorList>
            <person name="Kim S."/>
            <person name="Park J."/>
            <person name="Yeom S.I."/>
            <person name="Kim Y.M."/>
            <person name="Seo E."/>
            <person name="Kim K.T."/>
            <person name="Kim M.S."/>
            <person name="Lee J.M."/>
            <person name="Cheong K."/>
            <person name="Shin H.S."/>
            <person name="Kim S.B."/>
            <person name="Han K."/>
            <person name="Lee J."/>
            <person name="Park M."/>
            <person name="Lee H.A."/>
            <person name="Lee H.Y."/>
            <person name="Lee Y."/>
            <person name="Oh S."/>
            <person name="Lee J.H."/>
            <person name="Choi E."/>
            <person name="Choi E."/>
            <person name="Lee S.E."/>
            <person name="Jeon J."/>
            <person name="Kim H."/>
            <person name="Choi G."/>
            <person name="Song H."/>
            <person name="Lee J."/>
            <person name="Lee S.C."/>
            <person name="Kwon J.K."/>
            <person name="Lee H.Y."/>
            <person name="Koo N."/>
            <person name="Hong Y."/>
            <person name="Kim R.W."/>
            <person name="Kang W.H."/>
            <person name="Huh J.H."/>
            <person name="Kang B.C."/>
            <person name="Yang T.J."/>
            <person name="Lee Y.H."/>
            <person name="Bennetzen J.L."/>
            <person name="Choi D."/>
        </authorList>
    </citation>
    <scope>NUCLEOTIDE SEQUENCE [LARGE SCALE GENOMIC DNA]</scope>
    <source>
        <strain evidence="6">cv. PBC81</strain>
    </source>
</reference>
<dbReference type="InterPro" id="IPR036890">
    <property type="entry name" value="HATPase_C_sf"/>
</dbReference>
<dbReference type="GO" id="GO:0051082">
    <property type="term" value="F:unfolded protein binding"/>
    <property type="evidence" value="ECO:0007669"/>
    <property type="project" value="InterPro"/>
</dbReference>
<dbReference type="STRING" id="33114.A0A2G2WNX6"/>
<dbReference type="Gene3D" id="3.30.230.80">
    <property type="match status" value="1"/>
</dbReference>
<sequence length="388" mass="45375">MTSKQEYFTKLKSAKGSVKLANKTKLEIVGKGTVAIEAPKVILTTKHNDDEQYIWESQTCGLFTVTRDVNVEQLGRGTKITLFLKEDQLKYLEEQRIKDLVKKHSEFISYPIYLWAEKTTEKEISNDEDDEPKKDNEGSSKQALLKLTQDQGGNYLFEFDSFPDDTRLRKSTFEKPYVPHDEQLTETEMRRRIKLLQKLHRQLVIGGILLEAVFWAVRKRLLEQTENKKSKQQTKYSRVEYLHSTKNVVATFAEVSEDEEHAVFLKQDAMLESEARKKMNNIKLYVWRVFIMDNCEELMPEYLGFVKGVVDSDDLSLNISHEMLQQNEILKVIRKNLVKKCIEMFNEIAETKEKLKLVDIFTNALPKFRFETLREQLGVTSKHLKEEC</sequence>
<gene>
    <name evidence="5" type="ORF">CQW23_16106</name>
</gene>
<dbReference type="InterPro" id="IPR001404">
    <property type="entry name" value="Hsp90_fam"/>
</dbReference>
<evidence type="ECO:0000313" key="5">
    <source>
        <dbReference type="EMBL" id="PHT46948.1"/>
    </source>
</evidence>
<keyword evidence="5" id="KW-0346">Stress response</keyword>
<keyword evidence="2" id="KW-0547">Nucleotide-binding</keyword>
<evidence type="ECO:0000256" key="4">
    <source>
        <dbReference type="ARBA" id="ARBA00023186"/>
    </source>
</evidence>
<dbReference type="InterPro" id="IPR020575">
    <property type="entry name" value="Hsp90_N"/>
</dbReference>
<reference evidence="6" key="2">
    <citation type="journal article" date="2017" name="J. Anim. Genet.">
        <title>Multiple reference genome sequences of hot pepper reveal the massive evolution of plant disease resistance genes by retroduplication.</title>
        <authorList>
            <person name="Kim S."/>
            <person name="Park J."/>
            <person name="Yeom S.-I."/>
            <person name="Kim Y.-M."/>
            <person name="Seo E."/>
            <person name="Kim K.-T."/>
            <person name="Kim M.-S."/>
            <person name="Lee J.M."/>
            <person name="Cheong K."/>
            <person name="Shin H.-S."/>
            <person name="Kim S.-B."/>
            <person name="Han K."/>
            <person name="Lee J."/>
            <person name="Park M."/>
            <person name="Lee H.-A."/>
            <person name="Lee H.-Y."/>
            <person name="Lee Y."/>
            <person name="Oh S."/>
            <person name="Lee J.H."/>
            <person name="Choi E."/>
            <person name="Choi E."/>
            <person name="Lee S.E."/>
            <person name="Jeon J."/>
            <person name="Kim H."/>
            <person name="Choi G."/>
            <person name="Song H."/>
            <person name="Lee J."/>
            <person name="Lee S.-C."/>
            <person name="Kwon J.-K."/>
            <person name="Lee H.-Y."/>
            <person name="Koo N."/>
            <person name="Hong Y."/>
            <person name="Kim R.W."/>
            <person name="Kang W.-H."/>
            <person name="Huh J.H."/>
            <person name="Kang B.-C."/>
            <person name="Yang T.-J."/>
            <person name="Lee Y.-H."/>
            <person name="Bennetzen J.L."/>
            <person name="Choi D."/>
        </authorList>
    </citation>
    <scope>NUCLEOTIDE SEQUENCE [LARGE SCALE GENOMIC DNA]</scope>
    <source>
        <strain evidence="6">cv. PBC81</strain>
    </source>
</reference>
<proteinExistence type="inferred from homology"/>
<dbReference type="PRINTS" id="PR00775">
    <property type="entry name" value="HEATSHOCK90"/>
</dbReference>
<keyword evidence="3" id="KW-0067">ATP-binding</keyword>
<evidence type="ECO:0000313" key="6">
    <source>
        <dbReference type="Proteomes" id="UP000224567"/>
    </source>
</evidence>
<dbReference type="Gene3D" id="3.30.565.10">
    <property type="entry name" value="Histidine kinase-like ATPase, C-terminal domain"/>
    <property type="match status" value="1"/>
</dbReference>
<dbReference type="OrthoDB" id="1714277at2759"/>
<evidence type="ECO:0000256" key="2">
    <source>
        <dbReference type="ARBA" id="ARBA00022741"/>
    </source>
</evidence>
<dbReference type="SUPFAM" id="SSF55874">
    <property type="entry name" value="ATPase domain of HSP90 chaperone/DNA topoisomerase II/histidine kinase"/>
    <property type="match status" value="1"/>
</dbReference>
<dbReference type="GO" id="GO:0140662">
    <property type="term" value="F:ATP-dependent protein folding chaperone"/>
    <property type="evidence" value="ECO:0007669"/>
    <property type="project" value="InterPro"/>
</dbReference>
<dbReference type="Proteomes" id="UP000224567">
    <property type="component" value="Unassembled WGS sequence"/>
</dbReference>
<name>A0A2G2WNX6_CAPBA</name>
<dbReference type="GO" id="GO:0016887">
    <property type="term" value="F:ATP hydrolysis activity"/>
    <property type="evidence" value="ECO:0007669"/>
    <property type="project" value="InterPro"/>
</dbReference>
<keyword evidence="4" id="KW-0143">Chaperone</keyword>
<dbReference type="Pfam" id="PF00183">
    <property type="entry name" value="HSP90"/>
    <property type="match status" value="2"/>
</dbReference>
<accession>A0A2G2WNX6</accession>
<evidence type="ECO:0000256" key="1">
    <source>
        <dbReference type="ARBA" id="ARBA00008239"/>
    </source>
</evidence>